<accession>A0A429XWR7</accession>
<dbReference type="PANTHER" id="PTHR10464">
    <property type="entry name" value="UREA TRANSPORTER"/>
    <property type="match status" value="1"/>
</dbReference>
<reference evidence="9" key="1">
    <citation type="submission" date="2018-12" db="EMBL/GenBank/DDBJ databases">
        <authorList>
            <person name="Sun L."/>
            <person name="Chen Z."/>
        </authorList>
    </citation>
    <scope>NUCLEOTIDE SEQUENCE [LARGE SCALE GENOMIC DNA]</scope>
    <source>
        <strain evidence="9">3-2-2</strain>
    </source>
</reference>
<protein>
    <submittedName>
        <fullName evidence="9">Urea transporter</fullName>
    </submittedName>
</protein>
<sequence>MRREITMQKTTGRPQLKENLKFFLTASMKGISQVLLIDNAVTGFFILLIITSTSIFLGIITLLSTIIGTLIGIVGGADKESVTQGLFGFNSVLTGIALALFMNGPYHWIIALLGAALAAILAAAMMHAMKPLGIPVLSAPFILITWFTLLVSYRLKAFTLTSELVPQDLARWKLDTTGKVDWTEGAFYGIGQIFFLHETIAGVLLFLAVFWAGWRLGIFAIMGNLTALLASYWLGGEHTLIFMGLYGYNGILAILAVAIVFNDNKGWIQPLLSGILAAFLTVPLTASITTLLLPYGLPALTMPFILSTWIILGARKVLPKL</sequence>
<evidence type="ECO:0000256" key="8">
    <source>
        <dbReference type="SAM" id="Phobius"/>
    </source>
</evidence>
<feature type="transmembrane region" description="Helical" evidence="8">
    <location>
        <begin position="273"/>
        <end position="293"/>
    </location>
</feature>
<dbReference type="InterPro" id="IPR029020">
    <property type="entry name" value="Ammonium/urea_transptr"/>
</dbReference>
<dbReference type="OrthoDB" id="279428at2"/>
<evidence type="ECO:0000256" key="7">
    <source>
        <dbReference type="PIRSR" id="PIRSR016502-1"/>
    </source>
</evidence>
<evidence type="ECO:0000256" key="6">
    <source>
        <dbReference type="ARBA" id="ARBA00023136"/>
    </source>
</evidence>
<dbReference type="AlphaFoldDB" id="A0A429XWR7"/>
<keyword evidence="6 8" id="KW-0472">Membrane</keyword>
<feature type="site" description="Important for channel permeability" evidence="7">
    <location>
        <position position="301"/>
    </location>
</feature>
<feature type="transmembrane region" description="Helical" evidence="8">
    <location>
        <begin position="132"/>
        <end position="153"/>
    </location>
</feature>
<feature type="transmembrane region" description="Helical" evidence="8">
    <location>
        <begin position="240"/>
        <end position="261"/>
    </location>
</feature>
<dbReference type="GO" id="GO:0015204">
    <property type="term" value="F:urea transmembrane transporter activity"/>
    <property type="evidence" value="ECO:0007669"/>
    <property type="project" value="InterPro"/>
</dbReference>
<gene>
    <name evidence="9" type="ORF">D4T97_015275</name>
</gene>
<dbReference type="GO" id="GO:0005886">
    <property type="term" value="C:plasma membrane"/>
    <property type="evidence" value="ECO:0007669"/>
    <property type="project" value="UniProtKB-SubCell"/>
</dbReference>
<organism evidence="9 10">
    <name type="scientific">Siminovitchia acidinfaciens</name>
    <dbReference type="NCBI Taxonomy" id="2321395"/>
    <lineage>
        <taxon>Bacteria</taxon>
        <taxon>Bacillati</taxon>
        <taxon>Bacillota</taxon>
        <taxon>Bacilli</taxon>
        <taxon>Bacillales</taxon>
        <taxon>Bacillaceae</taxon>
        <taxon>Siminovitchia</taxon>
    </lineage>
</organism>
<dbReference type="EMBL" id="QYTV02000007">
    <property type="protein sequence ID" value="RST72829.1"/>
    <property type="molecule type" value="Genomic_DNA"/>
</dbReference>
<evidence type="ECO:0000256" key="4">
    <source>
        <dbReference type="ARBA" id="ARBA00022692"/>
    </source>
</evidence>
<keyword evidence="4 8" id="KW-0812">Transmembrane</keyword>
<dbReference type="PIRSF" id="PIRSF016502">
    <property type="entry name" value="Urea_transporter"/>
    <property type="match status" value="1"/>
</dbReference>
<comment type="similarity">
    <text evidence="2">Belongs to the urea transporter family.</text>
</comment>
<proteinExistence type="inferred from homology"/>
<dbReference type="Pfam" id="PF03253">
    <property type="entry name" value="UT"/>
    <property type="match status" value="1"/>
</dbReference>
<evidence type="ECO:0000256" key="1">
    <source>
        <dbReference type="ARBA" id="ARBA00004651"/>
    </source>
</evidence>
<feature type="transmembrane region" description="Helical" evidence="8">
    <location>
        <begin position="43"/>
        <end position="73"/>
    </location>
</feature>
<keyword evidence="3" id="KW-1003">Cell membrane</keyword>
<dbReference type="PANTHER" id="PTHR10464:SF4">
    <property type="entry name" value="UREA TRANSPORTER"/>
    <property type="match status" value="1"/>
</dbReference>
<dbReference type="Proteomes" id="UP000287156">
    <property type="component" value="Unassembled WGS sequence"/>
</dbReference>
<comment type="caution">
    <text evidence="9">The sequence shown here is derived from an EMBL/GenBank/DDBJ whole genome shotgun (WGS) entry which is preliminary data.</text>
</comment>
<dbReference type="Gene3D" id="1.10.3430.10">
    <property type="entry name" value="Ammonium transporter AmtB like domains"/>
    <property type="match status" value="1"/>
</dbReference>
<feature type="transmembrane region" description="Helical" evidence="8">
    <location>
        <begin position="108"/>
        <end position="125"/>
    </location>
</feature>
<feature type="transmembrane region" description="Helical" evidence="8">
    <location>
        <begin position="186"/>
        <end position="209"/>
    </location>
</feature>
<evidence type="ECO:0000256" key="2">
    <source>
        <dbReference type="ARBA" id="ARBA00005914"/>
    </source>
</evidence>
<keyword evidence="5 8" id="KW-1133">Transmembrane helix</keyword>
<keyword evidence="10" id="KW-1185">Reference proteome</keyword>
<feature type="transmembrane region" description="Helical" evidence="8">
    <location>
        <begin position="299"/>
        <end position="318"/>
    </location>
</feature>
<name>A0A429XWR7_9BACI</name>
<evidence type="ECO:0000256" key="5">
    <source>
        <dbReference type="ARBA" id="ARBA00022989"/>
    </source>
</evidence>
<feature type="transmembrane region" description="Helical" evidence="8">
    <location>
        <begin position="85"/>
        <end position="102"/>
    </location>
</feature>
<feature type="transmembrane region" description="Helical" evidence="8">
    <location>
        <begin position="216"/>
        <end position="234"/>
    </location>
</feature>
<comment type="subcellular location">
    <subcellularLocation>
        <location evidence="1">Cell membrane</location>
        <topology evidence="1">Multi-pass membrane protein</topology>
    </subcellularLocation>
</comment>
<evidence type="ECO:0000313" key="9">
    <source>
        <dbReference type="EMBL" id="RST72829.1"/>
    </source>
</evidence>
<evidence type="ECO:0000313" key="10">
    <source>
        <dbReference type="Proteomes" id="UP000287156"/>
    </source>
</evidence>
<dbReference type="InterPro" id="IPR004937">
    <property type="entry name" value="Urea_transporter"/>
</dbReference>
<evidence type="ECO:0000256" key="3">
    <source>
        <dbReference type="ARBA" id="ARBA00022475"/>
    </source>
</evidence>